<dbReference type="STRING" id="1798183.GA0061080_10658"/>
<dbReference type="OrthoDB" id="1149281at2"/>
<name>A0A1C4DA99_9GAMM</name>
<feature type="chain" id="PRO_5008690358" evidence="1">
    <location>
        <begin position="25"/>
        <end position="271"/>
    </location>
</feature>
<dbReference type="EMBL" id="FMBA01000065">
    <property type="protein sequence ID" value="SCC28242.1"/>
    <property type="molecule type" value="Genomic_DNA"/>
</dbReference>
<proteinExistence type="predicted"/>
<organism evidence="2 3">
    <name type="scientific">Gilliamella intestini</name>
    <dbReference type="NCBI Taxonomy" id="1798183"/>
    <lineage>
        <taxon>Bacteria</taxon>
        <taxon>Pseudomonadati</taxon>
        <taxon>Pseudomonadota</taxon>
        <taxon>Gammaproteobacteria</taxon>
        <taxon>Orbales</taxon>
        <taxon>Orbaceae</taxon>
        <taxon>Gilliamella</taxon>
    </lineage>
</organism>
<evidence type="ECO:0000256" key="1">
    <source>
        <dbReference type="SAM" id="SignalP"/>
    </source>
</evidence>
<protein>
    <submittedName>
        <fullName evidence="2">Uncharacterized protein</fullName>
    </submittedName>
</protein>
<feature type="signal peptide" evidence="1">
    <location>
        <begin position="1"/>
        <end position="24"/>
    </location>
</feature>
<dbReference type="Proteomes" id="UP000199698">
    <property type="component" value="Unassembled WGS sequence"/>
</dbReference>
<keyword evidence="3" id="KW-1185">Reference proteome</keyword>
<evidence type="ECO:0000313" key="3">
    <source>
        <dbReference type="Proteomes" id="UP000199698"/>
    </source>
</evidence>
<keyword evidence="1" id="KW-0732">Signal</keyword>
<accession>A0A1C4DA99</accession>
<dbReference type="RefSeq" id="WP_091125685.1">
    <property type="nucleotide sequence ID" value="NZ_FMBA01000065.1"/>
</dbReference>
<evidence type="ECO:0000313" key="2">
    <source>
        <dbReference type="EMBL" id="SCC28242.1"/>
    </source>
</evidence>
<reference evidence="3" key="1">
    <citation type="submission" date="2016-08" db="EMBL/GenBank/DDBJ databases">
        <authorList>
            <person name="Varghese N."/>
            <person name="Submissions Spin"/>
        </authorList>
    </citation>
    <scope>NUCLEOTIDE SEQUENCE [LARGE SCALE GENOMIC DNA]</scope>
    <source>
        <strain evidence="3">R-53144</strain>
    </source>
</reference>
<sequence length="271" mass="31242">MKKRKTQLWFASIIYFILSFPCFADPKVIHVLVALCDNKYQKIAPVPRAIGNGQDPKNNLYWGAAYGFKTYFAKQKEWQVVQINRPRSGKILEEIIYKHQDKDVYLIAQAYNGKYINDTVDDFIDYSAGKKAKAFKLDNKTVIAGGSADLVVYIGHDSLMEWSWKKYLPDSWRWNTLSKEQQEKQKSRYAAVFACKSQQYFTPPLSRLGITPLILTLHRMAPEAYSVHAMINSWLNGESKADIRLKVASAYSQYQKLSKPALHIFTTEYSQ</sequence>
<dbReference type="AlphaFoldDB" id="A0A1C4DA99"/>
<gene>
    <name evidence="2" type="ORF">GA0061080_10658</name>
</gene>